<reference evidence="2" key="1">
    <citation type="journal article" date="2014" name="Int. J. Syst. Evol. Microbiol.">
        <title>Complete genome sequence of Corynebacterium casei LMG S-19264T (=DSM 44701T), isolated from a smear-ripened cheese.</title>
        <authorList>
            <consortium name="US DOE Joint Genome Institute (JGI-PGF)"/>
            <person name="Walter F."/>
            <person name="Albersmeier A."/>
            <person name="Kalinowski J."/>
            <person name="Ruckert C."/>
        </authorList>
    </citation>
    <scope>NUCLEOTIDE SEQUENCE</scope>
    <source>
        <strain evidence="2">JCM 4125</strain>
    </source>
</reference>
<reference evidence="2" key="2">
    <citation type="submission" date="2020-09" db="EMBL/GenBank/DDBJ databases">
        <authorList>
            <person name="Sun Q."/>
            <person name="Ohkuma M."/>
        </authorList>
    </citation>
    <scope>NUCLEOTIDE SEQUENCE</scope>
    <source>
        <strain evidence="2">JCM 4125</strain>
    </source>
</reference>
<organism evidence="2 3">
    <name type="scientific">Streptomyces phaeofaciens</name>
    <dbReference type="NCBI Taxonomy" id="68254"/>
    <lineage>
        <taxon>Bacteria</taxon>
        <taxon>Bacillati</taxon>
        <taxon>Actinomycetota</taxon>
        <taxon>Actinomycetes</taxon>
        <taxon>Kitasatosporales</taxon>
        <taxon>Streptomycetaceae</taxon>
        <taxon>Streptomyces</taxon>
    </lineage>
</organism>
<evidence type="ECO:0000313" key="2">
    <source>
        <dbReference type="EMBL" id="GGT40614.1"/>
    </source>
</evidence>
<dbReference type="AlphaFoldDB" id="A0A918LRN1"/>
<dbReference type="Proteomes" id="UP000646776">
    <property type="component" value="Unassembled WGS sequence"/>
</dbReference>
<comment type="caution">
    <text evidence="2">The sequence shown here is derived from an EMBL/GenBank/DDBJ whole genome shotgun (WGS) entry which is preliminary data.</text>
</comment>
<gene>
    <name evidence="2" type="ORF">GCM10010226_16140</name>
</gene>
<protein>
    <submittedName>
        <fullName evidence="2">Uncharacterized protein</fullName>
    </submittedName>
</protein>
<keyword evidence="1" id="KW-0472">Membrane</keyword>
<feature type="transmembrane region" description="Helical" evidence="1">
    <location>
        <begin position="93"/>
        <end position="115"/>
    </location>
</feature>
<name>A0A918LRN1_9ACTN</name>
<keyword evidence="1" id="KW-1133">Transmembrane helix</keyword>
<keyword evidence="1" id="KW-0812">Transmembrane</keyword>
<evidence type="ECO:0000313" key="3">
    <source>
        <dbReference type="Proteomes" id="UP000646776"/>
    </source>
</evidence>
<evidence type="ECO:0000256" key="1">
    <source>
        <dbReference type="SAM" id="Phobius"/>
    </source>
</evidence>
<dbReference type="RefSeq" id="WP_189709135.1">
    <property type="nucleotide sequence ID" value="NZ_BMSA01000003.1"/>
</dbReference>
<dbReference type="EMBL" id="BMSA01000003">
    <property type="protein sequence ID" value="GGT40614.1"/>
    <property type="molecule type" value="Genomic_DNA"/>
</dbReference>
<sequence length="257" mass="25972">MPAENEHGPAHDSYDGMDALMAALTEAPLSDEARADPGYLAAHGAAVADLAVLREQLGLLADTLTEPAPAAAPAERATAVVRPLRRPRRLVPFALRAVGVAAAGALVVGSGWLVLQAGGGASDDSGAASSADSAGKSADQEAAGSAFGDPGYLACAGLVVEGDVTAVEPVPGTADERVTLRVTRSYKPQDTGREGEEVGFVLTEDMDPLVAEGDHVLVALERGSSSPDVWTVGEADIAAERSALLRALPQAADTGCG</sequence>
<proteinExistence type="predicted"/>
<accession>A0A918LRN1</accession>
<keyword evidence="3" id="KW-1185">Reference proteome</keyword>